<evidence type="ECO:0000313" key="7">
    <source>
        <dbReference type="EMBL" id="MBS4884474.1"/>
    </source>
</evidence>
<dbReference type="PANTHER" id="PTHR14359:SF6">
    <property type="entry name" value="PHOSPHOPANTOTHENOYLCYSTEINE DECARBOXYLASE"/>
    <property type="match status" value="1"/>
</dbReference>
<evidence type="ECO:0000256" key="4">
    <source>
        <dbReference type="RuleBase" id="RU364078"/>
    </source>
</evidence>
<dbReference type="NCBIfam" id="TIGR00521">
    <property type="entry name" value="coaBC_dfp"/>
    <property type="match status" value="1"/>
</dbReference>
<dbReference type="Gene3D" id="3.40.50.10300">
    <property type="entry name" value="CoaB-like"/>
    <property type="match status" value="1"/>
</dbReference>
<dbReference type="InterPro" id="IPR007085">
    <property type="entry name" value="DNA/pantothenate-metab_flavo_C"/>
</dbReference>
<dbReference type="GO" id="GO:0010181">
    <property type="term" value="F:FMN binding"/>
    <property type="evidence" value="ECO:0007669"/>
    <property type="project" value="UniProtKB-UniRule"/>
</dbReference>
<dbReference type="Proteomes" id="UP000753219">
    <property type="component" value="Unassembled WGS sequence"/>
</dbReference>
<feature type="binding site" evidence="3">
    <location>
        <begin position="302"/>
        <end position="305"/>
    </location>
    <ligand>
        <name>CTP</name>
        <dbReference type="ChEBI" id="CHEBI:37563"/>
    </ligand>
</feature>
<keyword evidence="3 4" id="KW-0285">Flavoprotein</keyword>
<dbReference type="InterPro" id="IPR036551">
    <property type="entry name" value="Flavin_trans-like"/>
</dbReference>
<dbReference type="GO" id="GO:0004633">
    <property type="term" value="F:phosphopantothenoylcysteine decarboxylase activity"/>
    <property type="evidence" value="ECO:0007669"/>
    <property type="project" value="UniProtKB-UniRule"/>
</dbReference>
<feature type="active site" description="Proton donor" evidence="3">
    <location>
        <position position="155"/>
    </location>
</feature>
<dbReference type="EC" id="4.1.1.36" evidence="3"/>
<dbReference type="SUPFAM" id="SSF102645">
    <property type="entry name" value="CoaB-like"/>
    <property type="match status" value="1"/>
</dbReference>
<dbReference type="SUPFAM" id="SSF52507">
    <property type="entry name" value="Homo-oligomeric flavin-containing Cys decarboxylases, HFCD"/>
    <property type="match status" value="1"/>
</dbReference>
<keyword evidence="3 4" id="KW-0288">FMN</keyword>
<comment type="function">
    <text evidence="4">Catalyzes two steps in the biosynthesis of coenzyme A. In the first step cysteine is conjugated to 4'-phosphopantothenate to form 4-phosphopantothenoylcysteine, in the latter compound is decarboxylated to form 4'-phosphopantotheine.</text>
</comment>
<evidence type="ECO:0000256" key="3">
    <source>
        <dbReference type="HAMAP-Rule" id="MF_02225"/>
    </source>
</evidence>
<comment type="cofactor">
    <cofactor evidence="3">
        <name>Mg(2+)</name>
        <dbReference type="ChEBI" id="CHEBI:18420"/>
    </cofactor>
</comment>
<dbReference type="HAMAP" id="MF_02225">
    <property type="entry name" value="CoaBC"/>
    <property type="match status" value="1"/>
</dbReference>
<evidence type="ECO:0000313" key="8">
    <source>
        <dbReference type="Proteomes" id="UP000753219"/>
    </source>
</evidence>
<feature type="binding site" evidence="3">
    <location>
        <position position="335"/>
    </location>
    <ligand>
        <name>CTP</name>
        <dbReference type="ChEBI" id="CHEBI:37563"/>
    </ligand>
</feature>
<keyword evidence="2 3" id="KW-0456">Lyase</keyword>
<comment type="catalytic activity">
    <reaction evidence="3 4">
        <text>(R)-4'-phosphopantothenate + L-cysteine + CTP = N-[(R)-4-phosphopantothenoyl]-L-cysteine + CMP + diphosphate + H(+)</text>
        <dbReference type="Rhea" id="RHEA:19397"/>
        <dbReference type="ChEBI" id="CHEBI:10986"/>
        <dbReference type="ChEBI" id="CHEBI:15378"/>
        <dbReference type="ChEBI" id="CHEBI:33019"/>
        <dbReference type="ChEBI" id="CHEBI:35235"/>
        <dbReference type="ChEBI" id="CHEBI:37563"/>
        <dbReference type="ChEBI" id="CHEBI:59458"/>
        <dbReference type="ChEBI" id="CHEBI:60377"/>
        <dbReference type="EC" id="6.3.2.5"/>
    </reaction>
</comment>
<keyword evidence="3" id="KW-0479">Metal-binding</keyword>
<feature type="binding site" evidence="3">
    <location>
        <position position="276"/>
    </location>
    <ligand>
        <name>CTP</name>
        <dbReference type="ChEBI" id="CHEBI:37563"/>
    </ligand>
</feature>
<feature type="region of interest" description="Phosphopantothenate--cysteine ligase" evidence="3">
    <location>
        <begin position="188"/>
        <end position="400"/>
    </location>
</feature>
<dbReference type="InterPro" id="IPR035929">
    <property type="entry name" value="CoaB-like_sf"/>
</dbReference>
<feature type="binding site" evidence="3">
    <location>
        <position position="321"/>
    </location>
    <ligand>
        <name>CTP</name>
        <dbReference type="ChEBI" id="CHEBI:37563"/>
    </ligand>
</feature>
<dbReference type="RefSeq" id="WP_278640395.1">
    <property type="nucleotide sequence ID" value="NZ_JAGZMZ010000016.1"/>
</dbReference>
<dbReference type="Pfam" id="PF02441">
    <property type="entry name" value="Flavoprotein"/>
    <property type="match status" value="1"/>
</dbReference>
<name>A0A942ZXM1_9FIRM</name>
<accession>A0A942ZXM1</accession>
<comment type="caution">
    <text evidence="7">The sequence shown here is derived from an EMBL/GenBank/DDBJ whole genome shotgun (WGS) entry which is preliminary data.</text>
</comment>
<feature type="binding site" evidence="3">
    <location>
        <position position="339"/>
    </location>
    <ligand>
        <name>CTP</name>
        <dbReference type="ChEBI" id="CHEBI:37563"/>
    </ligand>
</feature>
<feature type="domain" description="Flavoprotein" evidence="5">
    <location>
        <begin position="3"/>
        <end position="169"/>
    </location>
</feature>
<dbReference type="GO" id="GO:0015937">
    <property type="term" value="P:coenzyme A biosynthetic process"/>
    <property type="evidence" value="ECO:0007669"/>
    <property type="project" value="UniProtKB-UniRule"/>
</dbReference>
<comment type="caution">
    <text evidence="3">Lacks conserved residue(s) required for the propagation of feature annotation.</text>
</comment>
<comment type="catalytic activity">
    <reaction evidence="3 4">
        <text>N-[(R)-4-phosphopantothenoyl]-L-cysteine + H(+) = (R)-4'-phosphopantetheine + CO2</text>
        <dbReference type="Rhea" id="RHEA:16793"/>
        <dbReference type="ChEBI" id="CHEBI:15378"/>
        <dbReference type="ChEBI" id="CHEBI:16526"/>
        <dbReference type="ChEBI" id="CHEBI:59458"/>
        <dbReference type="ChEBI" id="CHEBI:61723"/>
        <dbReference type="EC" id="4.1.1.36"/>
    </reaction>
</comment>
<dbReference type="Gene3D" id="3.40.50.1950">
    <property type="entry name" value="Flavin prenyltransferase-like"/>
    <property type="match status" value="1"/>
</dbReference>
<proteinExistence type="inferred from homology"/>
<dbReference type="Pfam" id="PF04127">
    <property type="entry name" value="DFP"/>
    <property type="match status" value="1"/>
</dbReference>
<comment type="similarity">
    <text evidence="3 4">In the N-terminal section; belongs to the HFCD (homo-oligomeric flavin containing Cys decarboxylase) superfamily.</text>
</comment>
<dbReference type="PANTHER" id="PTHR14359">
    <property type="entry name" value="HOMO-OLIGOMERIC FLAVIN CONTAINING CYS DECARBOXYLASE FAMILY"/>
    <property type="match status" value="1"/>
</dbReference>
<comment type="pathway">
    <text evidence="3 4">Cofactor biosynthesis; coenzyme A biosynthesis; CoA from (R)-pantothenate: step 2/5.</text>
</comment>
<keyword evidence="3 4" id="KW-0436">Ligase</keyword>
<keyword evidence="3" id="KW-0460">Magnesium</keyword>
<dbReference type="InterPro" id="IPR005252">
    <property type="entry name" value="CoaBC"/>
</dbReference>
<dbReference type="EC" id="6.3.2.5" evidence="3"/>
<sequence>MKKTIVLGVSGGIAVFKAAQLTSNLIKKGYDVEVIMTQNATEFMTPLTFESLTKHNVMVSTFEKVADRSVKHISLAKRADLFVVVPATANVIAKFVCGIADDMLTTTFLAANCPKVICPAMNTQMYENPVTQRNLKTCKELGYHIVEPASGFLACGDCGKGKLAELSDIEACIDSYFQTNRRLEGKHVLITAGPTQEALDPVRYISNHSSGKMGYELARAARSMGACVTLISGPSREEAPFNVQLISVQSALDMLEAVKAHYISADYIIKAAAVGDYRVESVAEHKIKKDSEEFTLKLVKNPDILAYLGEHIRKDQILCGFAMETQNLIENAKAKLEKKHCDMIVANNLKTEGAGFGHNTNIVTLIEKEQLQELSIMSKYEVACKILERLAEIREEKGVQ</sequence>
<gene>
    <name evidence="3 7" type="primary">coaBC</name>
    <name evidence="7" type="ORF">KHZ85_06885</name>
</gene>
<keyword evidence="3" id="KW-0511">Multifunctional enzyme</keyword>
<dbReference type="GO" id="GO:0071513">
    <property type="term" value="C:phosphopantothenoylcysteine decarboxylase complex"/>
    <property type="evidence" value="ECO:0007669"/>
    <property type="project" value="TreeGrafter"/>
</dbReference>
<feature type="domain" description="DNA/pantothenate metabolism flavoprotein C-terminal" evidence="6">
    <location>
        <begin position="183"/>
        <end position="392"/>
    </location>
</feature>
<evidence type="ECO:0000256" key="2">
    <source>
        <dbReference type="ARBA" id="ARBA00023239"/>
    </source>
</evidence>
<keyword evidence="1 3" id="KW-0210">Decarboxylase</keyword>
<dbReference type="GO" id="GO:0046872">
    <property type="term" value="F:metal ion binding"/>
    <property type="evidence" value="ECO:0007669"/>
    <property type="project" value="UniProtKB-KW"/>
</dbReference>
<comment type="cofactor">
    <cofactor evidence="3">
        <name>FMN</name>
        <dbReference type="ChEBI" id="CHEBI:58210"/>
    </cofactor>
    <text evidence="3">Binds 1 FMN per subunit.</text>
</comment>
<dbReference type="InterPro" id="IPR003382">
    <property type="entry name" value="Flavoprotein"/>
</dbReference>
<dbReference type="AlphaFoldDB" id="A0A942ZXM1"/>
<evidence type="ECO:0000256" key="1">
    <source>
        <dbReference type="ARBA" id="ARBA00022793"/>
    </source>
</evidence>
<dbReference type="EMBL" id="JAGZMZ010000016">
    <property type="protein sequence ID" value="MBS4884474.1"/>
    <property type="molecule type" value="Genomic_DNA"/>
</dbReference>
<comment type="function">
    <text evidence="3">Catalyzes two sequential steps in the biosynthesis of coenzyme A. In the first step cysteine is conjugated to 4'-phosphopantothenate to form 4-phosphopantothenoylcysteine. In the second step the latter compound is decarboxylated to form 4'-phosphopantotheine.</text>
</comment>
<evidence type="ECO:0000259" key="5">
    <source>
        <dbReference type="Pfam" id="PF02441"/>
    </source>
</evidence>
<organism evidence="7 8">
    <name type="scientific">Amedibacillus dolichus</name>
    <dbReference type="NCBI Taxonomy" id="31971"/>
    <lineage>
        <taxon>Bacteria</taxon>
        <taxon>Bacillati</taxon>
        <taxon>Bacillota</taxon>
        <taxon>Erysipelotrichia</taxon>
        <taxon>Erysipelotrichales</taxon>
        <taxon>Erysipelotrichaceae</taxon>
        <taxon>Amedibacillus</taxon>
    </lineage>
</organism>
<dbReference type="GO" id="GO:0004632">
    <property type="term" value="F:phosphopantothenate--cysteine ligase activity"/>
    <property type="evidence" value="ECO:0007669"/>
    <property type="project" value="UniProtKB-UniRule"/>
</dbReference>
<feature type="region of interest" description="Phosphopantothenoylcysteine decarboxylase" evidence="3">
    <location>
        <begin position="1"/>
        <end position="187"/>
    </location>
</feature>
<feature type="binding site" evidence="3">
    <location>
        <position position="286"/>
    </location>
    <ligand>
        <name>CTP</name>
        <dbReference type="ChEBI" id="CHEBI:37563"/>
    </ligand>
</feature>
<evidence type="ECO:0000259" key="6">
    <source>
        <dbReference type="Pfam" id="PF04127"/>
    </source>
</evidence>
<reference evidence="7" key="1">
    <citation type="submission" date="2021-02" db="EMBL/GenBank/DDBJ databases">
        <title>Infant gut strain persistence is associated with maternal origin, phylogeny, and functional potential including surface adhesion and iron acquisition.</title>
        <authorList>
            <person name="Lou Y.C."/>
        </authorList>
    </citation>
    <scope>NUCLEOTIDE SEQUENCE</scope>
    <source>
        <strain evidence="7">L3_108_103G1_dasL3_108_103G1_concoct_2</strain>
    </source>
</reference>
<comment type="similarity">
    <text evidence="3 4">In the C-terminal section; belongs to the PPC synthetase family.</text>
</comment>
<protein>
    <recommendedName>
        <fullName evidence="3">Coenzyme A biosynthesis bifunctional protein CoaBC</fullName>
    </recommendedName>
    <alternativeName>
        <fullName evidence="3">DNA/pantothenate metabolism flavoprotein</fullName>
    </alternativeName>
    <alternativeName>
        <fullName evidence="3">Phosphopantothenoylcysteine synthetase/decarboxylase</fullName>
        <shortName evidence="3">PPCS-PPCDC</shortName>
    </alternativeName>
    <domain>
        <recommendedName>
            <fullName evidence="3">Phosphopantothenoylcysteine decarboxylase</fullName>
            <shortName evidence="3">PPC decarboxylase</shortName>
            <shortName evidence="3">PPC-DC</shortName>
            <ecNumber evidence="3">4.1.1.36</ecNumber>
        </recommendedName>
        <alternativeName>
            <fullName evidence="3">CoaC</fullName>
        </alternativeName>
    </domain>
    <domain>
        <recommendedName>
            <fullName evidence="3">Phosphopantothenate--cysteine ligase</fullName>
            <ecNumber evidence="3">6.3.2.5</ecNumber>
        </recommendedName>
        <alternativeName>
            <fullName evidence="3">CoaB</fullName>
        </alternativeName>
        <alternativeName>
            <fullName evidence="3">Phosphopantothenoylcysteine synthetase</fullName>
            <shortName evidence="3">PPC synthetase</shortName>
            <shortName evidence="3">PPC-S</shortName>
        </alternativeName>
    </domain>
</protein>
<comment type="pathway">
    <text evidence="3 4">Cofactor biosynthesis; coenzyme A biosynthesis; CoA from (R)-pantothenate: step 3/5.</text>
</comment>
<dbReference type="GO" id="GO:0015941">
    <property type="term" value="P:pantothenate catabolic process"/>
    <property type="evidence" value="ECO:0007669"/>
    <property type="project" value="InterPro"/>
</dbReference>